<feature type="compositionally biased region" description="Low complexity" evidence="2">
    <location>
        <begin position="236"/>
        <end position="254"/>
    </location>
</feature>
<sequence>MSENTSGSSGGGGQGELFLQILRDLKGLVTKHQQNSLGFSKLFQKSDQILKNQINQNIEKNVQLEQQQQKQSEQIEQPEQSTTTTTTTTNINIDIEQLSSKHQKEIENLENDIEQLHKVITTLEIENNSHVAAYSDLKSSVESIVDKGRLQMKLFNESNQSNKTLQHELEAERAKNHQLRRESETLKSTIADMFELLQGAAQSDDPLPLEFAQLIEENKNLRNMLFISDQFQDVDQSSSTQQQQSSSSTSSSSTENENQIETS</sequence>
<dbReference type="KEGG" id="dfa:DFA_01026"/>
<keyword evidence="1" id="KW-0175">Coiled coil</keyword>
<dbReference type="EMBL" id="GL883010">
    <property type="protein sequence ID" value="EGG21151.1"/>
    <property type="molecule type" value="Genomic_DNA"/>
</dbReference>
<dbReference type="OMA" id="MLFISDQ"/>
<dbReference type="Proteomes" id="UP000007797">
    <property type="component" value="Unassembled WGS sequence"/>
</dbReference>
<proteinExistence type="predicted"/>
<dbReference type="AlphaFoldDB" id="F4PV35"/>
<name>F4PV35_CACFS</name>
<gene>
    <name evidence="3" type="ORF">DFA_01026</name>
</gene>
<evidence type="ECO:0000313" key="3">
    <source>
        <dbReference type="EMBL" id="EGG21151.1"/>
    </source>
</evidence>
<keyword evidence="4" id="KW-1185">Reference proteome</keyword>
<evidence type="ECO:0000313" key="4">
    <source>
        <dbReference type="Proteomes" id="UP000007797"/>
    </source>
</evidence>
<dbReference type="OrthoDB" id="21214at2759"/>
<evidence type="ECO:0000256" key="2">
    <source>
        <dbReference type="SAM" id="MobiDB-lite"/>
    </source>
</evidence>
<protein>
    <submittedName>
        <fullName evidence="3">Uncharacterized protein</fullName>
    </submittedName>
</protein>
<dbReference type="RefSeq" id="XP_004359001.1">
    <property type="nucleotide sequence ID" value="XM_004358944.1"/>
</dbReference>
<feature type="coiled-coil region" evidence="1">
    <location>
        <begin position="155"/>
        <end position="189"/>
    </location>
</feature>
<dbReference type="GeneID" id="14873997"/>
<feature type="region of interest" description="Disordered" evidence="2">
    <location>
        <begin position="233"/>
        <end position="263"/>
    </location>
</feature>
<accession>F4PV35</accession>
<evidence type="ECO:0000256" key="1">
    <source>
        <dbReference type="SAM" id="Coils"/>
    </source>
</evidence>
<organism evidence="3 4">
    <name type="scientific">Cavenderia fasciculata</name>
    <name type="common">Slime mold</name>
    <name type="synonym">Dictyostelium fasciculatum</name>
    <dbReference type="NCBI Taxonomy" id="261658"/>
    <lineage>
        <taxon>Eukaryota</taxon>
        <taxon>Amoebozoa</taxon>
        <taxon>Evosea</taxon>
        <taxon>Eumycetozoa</taxon>
        <taxon>Dictyostelia</taxon>
        <taxon>Acytosteliales</taxon>
        <taxon>Cavenderiaceae</taxon>
        <taxon>Cavenderia</taxon>
    </lineage>
</organism>
<reference evidence="4" key="1">
    <citation type="journal article" date="2011" name="Genome Res.">
        <title>Phylogeny-wide analysis of social amoeba genomes highlights ancient origins for complex intercellular communication.</title>
        <authorList>
            <person name="Heidel A.J."/>
            <person name="Lawal H.M."/>
            <person name="Felder M."/>
            <person name="Schilde C."/>
            <person name="Helps N.R."/>
            <person name="Tunggal B."/>
            <person name="Rivero F."/>
            <person name="John U."/>
            <person name="Schleicher M."/>
            <person name="Eichinger L."/>
            <person name="Platzer M."/>
            <person name="Noegel A.A."/>
            <person name="Schaap P."/>
            <person name="Gloeckner G."/>
        </authorList>
    </citation>
    <scope>NUCLEOTIDE SEQUENCE [LARGE SCALE GENOMIC DNA]</scope>
    <source>
        <strain evidence="4">SH3</strain>
    </source>
</reference>
<feature type="region of interest" description="Disordered" evidence="2">
    <location>
        <begin position="69"/>
        <end position="88"/>
    </location>
</feature>